<keyword evidence="2" id="KW-1185">Reference proteome</keyword>
<evidence type="ECO:0000313" key="1">
    <source>
        <dbReference type="EMBL" id="QEQ95062.1"/>
    </source>
</evidence>
<dbReference type="EMBL" id="MN184887">
    <property type="protein sequence ID" value="QEQ95062.1"/>
    <property type="molecule type" value="Genomic_DNA"/>
</dbReference>
<gene>
    <name evidence="1" type="ORF">pEpSNUABM01_236</name>
</gene>
<proteinExistence type="predicted"/>
<accession>A0A5J6DAZ2</accession>
<reference evidence="1 2" key="1">
    <citation type="submission" date="2019-07" db="EMBL/GenBank/DDBJ databases">
        <title>Complete genome sequence of bacteriophages infecting Erwinia pyrifoliae.</title>
        <authorList>
            <person name="Kim S.G."/>
            <person name="Park S.C."/>
        </authorList>
    </citation>
    <scope>NUCLEOTIDE SEQUENCE [LARGE SCALE GENOMIC DNA]</scope>
</reference>
<protein>
    <submittedName>
        <fullName evidence="1">Uncharacterized protein</fullName>
    </submittedName>
</protein>
<dbReference type="Proteomes" id="UP000326545">
    <property type="component" value="Segment"/>
</dbReference>
<name>A0A5J6DAZ2_9CAUD</name>
<evidence type="ECO:0000313" key="2">
    <source>
        <dbReference type="Proteomes" id="UP000326545"/>
    </source>
</evidence>
<sequence length="129" mass="14043">MNIQFFANRTLAREAAKAAGVKTIDNGKDAAPGKRWAIEVPDCVQAAFNETANAHADWQKNNALKVEVSTVPAAPLPAPALKIDRAPLSVRHPNGKRFPGRRKRQTMVIGHQGNKIPVTWCKSRDLVAA</sequence>
<organism evidence="1 2">
    <name type="scientific">Erwinia phage pEp_SNUABM_01</name>
    <dbReference type="NCBI Taxonomy" id="2601643"/>
    <lineage>
        <taxon>Viruses</taxon>
        <taxon>Duplodnaviria</taxon>
        <taxon>Heunggongvirae</taxon>
        <taxon>Uroviricota</taxon>
        <taxon>Caudoviricetes</taxon>
        <taxon>Vequintavirinae</taxon>
        <taxon>Henunavirus</taxon>
        <taxon>Henunavirus SNUABM01</taxon>
    </lineage>
</organism>